<dbReference type="RefSeq" id="WP_002359135.1">
    <property type="nucleotide sequence ID" value="NZ_GL454421.1"/>
</dbReference>
<feature type="domain" description="OmpR/PhoB-type" evidence="5">
    <location>
        <begin position="103"/>
        <end position="210"/>
    </location>
</feature>
<keyword evidence="3" id="KW-0804">Transcription</keyword>
<dbReference type="Pfam" id="PF00486">
    <property type="entry name" value="Trans_reg_C"/>
    <property type="match status" value="1"/>
</dbReference>
<evidence type="ECO:0000256" key="3">
    <source>
        <dbReference type="ARBA" id="ARBA00023163"/>
    </source>
</evidence>
<reference evidence="6 7" key="1">
    <citation type="submission" date="2010-07" db="EMBL/GenBank/DDBJ databases">
        <authorList>
            <person name="Sid Ahmed O."/>
        </authorList>
    </citation>
    <scope>NUCLEOTIDE SEQUENCE [LARGE SCALE GENOMIC DNA]</scope>
    <source>
        <strain evidence="6 7">TX4248</strain>
    </source>
</reference>
<evidence type="ECO:0000259" key="5">
    <source>
        <dbReference type="PROSITE" id="PS51755"/>
    </source>
</evidence>
<dbReference type="GeneID" id="60894887"/>
<evidence type="ECO:0000313" key="7">
    <source>
        <dbReference type="Proteomes" id="UP000004846"/>
    </source>
</evidence>
<dbReference type="AlphaFoldDB" id="A0A125W946"/>
<protein>
    <recommendedName>
        <fullName evidence="5">OmpR/PhoB-type domain-containing protein</fullName>
    </recommendedName>
</protein>
<dbReference type="SUPFAM" id="SSF46894">
    <property type="entry name" value="C-terminal effector domain of the bipartite response regulators"/>
    <property type="match status" value="1"/>
</dbReference>
<gene>
    <name evidence="6" type="ORF">HMPREF9498_00591</name>
</gene>
<dbReference type="InterPro" id="IPR016032">
    <property type="entry name" value="Sig_transdc_resp-reg_C-effctor"/>
</dbReference>
<dbReference type="Proteomes" id="UP000004846">
    <property type="component" value="Unassembled WGS sequence"/>
</dbReference>
<dbReference type="HOGENOM" id="CLU_088180_1_0_9"/>
<dbReference type="GO" id="GO:0006355">
    <property type="term" value="P:regulation of DNA-templated transcription"/>
    <property type="evidence" value="ECO:0007669"/>
    <property type="project" value="InterPro"/>
</dbReference>
<dbReference type="GO" id="GO:0000160">
    <property type="term" value="P:phosphorelay signal transduction system"/>
    <property type="evidence" value="ECO:0007669"/>
    <property type="project" value="InterPro"/>
</dbReference>
<accession>A0A125W946</accession>
<dbReference type="GO" id="GO:0003677">
    <property type="term" value="F:DNA binding"/>
    <property type="evidence" value="ECO:0007669"/>
    <property type="project" value="UniProtKB-UniRule"/>
</dbReference>
<keyword evidence="1" id="KW-0805">Transcription regulation</keyword>
<organism evidence="6 7">
    <name type="scientific">Enterococcus faecalis TX4248</name>
    <dbReference type="NCBI Taxonomy" id="749495"/>
    <lineage>
        <taxon>Bacteria</taxon>
        <taxon>Bacillati</taxon>
        <taxon>Bacillota</taxon>
        <taxon>Bacilli</taxon>
        <taxon>Lactobacillales</taxon>
        <taxon>Enterococcaceae</taxon>
        <taxon>Enterococcus</taxon>
    </lineage>
</organism>
<dbReference type="EMBL" id="AEBR01000015">
    <property type="protein sequence ID" value="EFM83797.1"/>
    <property type="molecule type" value="Genomic_DNA"/>
</dbReference>
<dbReference type="SMR" id="A0A125W946"/>
<sequence length="221" mass="25858">MKIMVITKNILSETAFQNRLQHLDHQVFCTTCLIGEIKESHLFYRKFDAIILSETIPRKEQYLYLKELARVKTPLFLRSEDIPTSEELSISYQYGILNWLRLDATLDTLRENLLLAELNKPIQREDEKLDVEGIKLTAAERALLAVLYSTPKEHLPMERLCKLIYDTEETANNRKKMTKQLTKLNKKIQVGGFKKQGIQNTRYKGYKLHPQLLPYIGELFT</sequence>
<evidence type="ECO:0000256" key="2">
    <source>
        <dbReference type="ARBA" id="ARBA00023125"/>
    </source>
</evidence>
<dbReference type="InterPro" id="IPR036388">
    <property type="entry name" value="WH-like_DNA-bd_sf"/>
</dbReference>
<dbReference type="Gene3D" id="1.10.10.10">
    <property type="entry name" value="Winged helix-like DNA-binding domain superfamily/Winged helix DNA-binding domain"/>
    <property type="match status" value="1"/>
</dbReference>
<evidence type="ECO:0000256" key="4">
    <source>
        <dbReference type="PROSITE-ProRule" id="PRU01091"/>
    </source>
</evidence>
<dbReference type="PROSITE" id="PS51755">
    <property type="entry name" value="OMPR_PHOB"/>
    <property type="match status" value="1"/>
</dbReference>
<evidence type="ECO:0000256" key="1">
    <source>
        <dbReference type="ARBA" id="ARBA00023015"/>
    </source>
</evidence>
<feature type="DNA-binding region" description="OmpR/PhoB-type" evidence="4">
    <location>
        <begin position="103"/>
        <end position="210"/>
    </location>
</feature>
<comment type="caution">
    <text evidence="6">The sequence shown here is derived from an EMBL/GenBank/DDBJ whole genome shotgun (WGS) entry which is preliminary data.</text>
</comment>
<evidence type="ECO:0000313" key="6">
    <source>
        <dbReference type="EMBL" id="EFM83797.1"/>
    </source>
</evidence>
<proteinExistence type="predicted"/>
<keyword evidence="2 4" id="KW-0238">DNA-binding</keyword>
<dbReference type="InterPro" id="IPR001867">
    <property type="entry name" value="OmpR/PhoB-type_DNA-bd"/>
</dbReference>
<name>A0A125W946_ENTFL</name>